<dbReference type="InterPro" id="IPR011989">
    <property type="entry name" value="ARM-like"/>
</dbReference>
<accession>A0ABQ7G640</accession>
<feature type="compositionally biased region" description="Low complexity" evidence="4">
    <location>
        <begin position="115"/>
        <end position="132"/>
    </location>
</feature>
<dbReference type="InterPro" id="IPR016024">
    <property type="entry name" value="ARM-type_fold"/>
</dbReference>
<dbReference type="InterPro" id="IPR000225">
    <property type="entry name" value="Armadillo"/>
</dbReference>
<keyword evidence="2" id="KW-0539">Nucleus</keyword>
<protein>
    <submittedName>
        <fullName evidence="5">Uncharacterized protein</fullName>
    </submittedName>
</protein>
<feature type="repeat" description="ARM" evidence="3">
    <location>
        <begin position="185"/>
        <end position="229"/>
    </location>
</feature>
<evidence type="ECO:0000256" key="4">
    <source>
        <dbReference type="SAM" id="MobiDB-lite"/>
    </source>
</evidence>
<dbReference type="Gene3D" id="1.25.10.10">
    <property type="entry name" value="Leucine-rich Repeat Variant"/>
    <property type="match status" value="1"/>
</dbReference>
<feature type="compositionally biased region" description="Polar residues" evidence="4">
    <location>
        <begin position="105"/>
        <end position="114"/>
    </location>
</feature>
<proteinExistence type="predicted"/>
<comment type="subcellular location">
    <subcellularLocation>
        <location evidence="1">Nucleus</location>
    </subcellularLocation>
</comment>
<evidence type="ECO:0000256" key="2">
    <source>
        <dbReference type="ARBA" id="ARBA00023242"/>
    </source>
</evidence>
<feature type="region of interest" description="Disordered" evidence="4">
    <location>
        <begin position="94"/>
        <end position="139"/>
    </location>
</feature>
<dbReference type="EMBL" id="MU070081">
    <property type="protein sequence ID" value="KAF5830074.1"/>
    <property type="molecule type" value="Genomic_DNA"/>
</dbReference>
<keyword evidence="6" id="KW-1185">Reference proteome</keyword>
<sequence length="513" mass="54317">MFFAGLIAISMSSIEIADEAVRTPAAPFAAQYLRRSVQQQQQQQQQPDHDRPASGGAGGAPASAPSLTQPSLASAPPAPASSCTVTAAAAAAPTSSTGGTATEGGCQQTSNHPNGSAAGTADTTAATAPPASQLQGAQSGSTSAVQGSLALRALALRKLRMCICCQFLSKLGEYVEALAPILQEGGVDTLIKLLEQHAGDPRILYDTLDALCALLAHKRFAELFVEAGGVQLLLQIPRNQHSFNGLSLALYGLASLPEAFERVCMLPNPLVDQLVQITLQLLRSGYDAARKNAALFLGSTLHFRAVLEAFDKQGGLRQLLVSLRAGLVLLSSNDTSLDLRIERQIAHYVCHTLVQWIRAHLVLHTNSLRRPPLARPSPLNPSAPAASQPLPYKPVGDVGQEAMDGLLWTLDVDRRLAEAFVRSPWPAVEKLLSMGGVELLLEVVMSMQPATERPSHELIVSALQALQLAALSPYARKAVAGTMMQQTNRPGIGILLSLAAQPTSAFLLPDYEV</sequence>
<feature type="compositionally biased region" description="Low complexity" evidence="4">
    <location>
        <begin position="60"/>
        <end position="79"/>
    </location>
</feature>
<dbReference type="PROSITE" id="PS50176">
    <property type="entry name" value="ARM_REPEAT"/>
    <property type="match status" value="1"/>
</dbReference>
<reference evidence="5" key="1">
    <citation type="submission" date="2017-08" db="EMBL/GenBank/DDBJ databases">
        <authorList>
            <person name="Polle J.E."/>
            <person name="Barry K."/>
            <person name="Cushman J."/>
            <person name="Schmutz J."/>
            <person name="Tran D."/>
            <person name="Hathwaick L.T."/>
            <person name="Yim W.C."/>
            <person name="Jenkins J."/>
            <person name="Mckie-Krisberg Z.M."/>
            <person name="Prochnik S."/>
            <person name="Lindquist E."/>
            <person name="Dockter R.B."/>
            <person name="Adam C."/>
            <person name="Molina H."/>
            <person name="Bunkerborg J."/>
            <person name="Jin E."/>
            <person name="Buchheim M."/>
            <person name="Magnuson J."/>
        </authorList>
    </citation>
    <scope>NUCLEOTIDE SEQUENCE</scope>
    <source>
        <strain evidence="5">CCAP 19/18</strain>
    </source>
</reference>
<evidence type="ECO:0000313" key="5">
    <source>
        <dbReference type="EMBL" id="KAF5830074.1"/>
    </source>
</evidence>
<name>A0ABQ7G640_DUNSA</name>
<dbReference type="InterPro" id="IPR033270">
    <property type="entry name" value="VPRBP/DCAF1"/>
</dbReference>
<gene>
    <name evidence="5" type="ORF">DUNSADRAFT_15056</name>
</gene>
<evidence type="ECO:0000256" key="1">
    <source>
        <dbReference type="ARBA" id="ARBA00004123"/>
    </source>
</evidence>
<dbReference type="PANTHER" id="PTHR13129:SF4">
    <property type="entry name" value="DDB1- AND CUL4-ASSOCIATED FACTOR 1"/>
    <property type="match status" value="1"/>
</dbReference>
<feature type="region of interest" description="Disordered" evidence="4">
    <location>
        <begin position="33"/>
        <end position="79"/>
    </location>
</feature>
<comment type="caution">
    <text evidence="5">The sequence shown here is derived from an EMBL/GenBank/DDBJ whole genome shotgun (WGS) entry which is preliminary data.</text>
</comment>
<organism evidence="5 6">
    <name type="scientific">Dunaliella salina</name>
    <name type="common">Green alga</name>
    <name type="synonym">Protococcus salinus</name>
    <dbReference type="NCBI Taxonomy" id="3046"/>
    <lineage>
        <taxon>Eukaryota</taxon>
        <taxon>Viridiplantae</taxon>
        <taxon>Chlorophyta</taxon>
        <taxon>core chlorophytes</taxon>
        <taxon>Chlorophyceae</taxon>
        <taxon>CS clade</taxon>
        <taxon>Chlamydomonadales</taxon>
        <taxon>Dunaliellaceae</taxon>
        <taxon>Dunaliella</taxon>
    </lineage>
</organism>
<evidence type="ECO:0000313" key="6">
    <source>
        <dbReference type="Proteomes" id="UP000815325"/>
    </source>
</evidence>
<evidence type="ECO:0000256" key="3">
    <source>
        <dbReference type="PROSITE-ProRule" id="PRU00259"/>
    </source>
</evidence>
<dbReference type="PANTHER" id="PTHR13129">
    <property type="entry name" value="VPRBP PROTEIN-RELATED"/>
    <property type="match status" value="1"/>
</dbReference>
<dbReference type="Proteomes" id="UP000815325">
    <property type="component" value="Unassembled WGS sequence"/>
</dbReference>
<dbReference type="SUPFAM" id="SSF48371">
    <property type="entry name" value="ARM repeat"/>
    <property type="match status" value="1"/>
</dbReference>
<feature type="non-terminal residue" evidence="5">
    <location>
        <position position="513"/>
    </location>
</feature>